<gene>
    <name evidence="1" type="ORF">D9V80_01290</name>
</gene>
<accession>A0A4D6YLC2</accession>
<dbReference type="Proteomes" id="UP000298782">
    <property type="component" value="Chromosome"/>
</dbReference>
<name>A0A4D6YLC2_9GAMM</name>
<organism evidence="1 2">
    <name type="scientific">Buchnera aphidicola</name>
    <name type="common">Thelaxes californica</name>
    <dbReference type="NCBI Taxonomy" id="1315998"/>
    <lineage>
        <taxon>Bacteria</taxon>
        <taxon>Pseudomonadati</taxon>
        <taxon>Pseudomonadota</taxon>
        <taxon>Gammaproteobacteria</taxon>
        <taxon>Enterobacterales</taxon>
        <taxon>Erwiniaceae</taxon>
        <taxon>Buchnera</taxon>
    </lineage>
</organism>
<dbReference type="AlphaFoldDB" id="A0A4D6YLC2"/>
<keyword evidence="2" id="KW-1185">Reference proteome</keyword>
<reference evidence="1 2" key="1">
    <citation type="submission" date="2018-12" db="EMBL/GenBank/DDBJ databases">
        <authorList>
            <person name="Chong R.A."/>
        </authorList>
    </citation>
    <scope>NUCLEOTIDE SEQUENCE [LARGE SCALE GENOMIC DNA]</scope>
    <source>
        <strain evidence="1 2">Tca</strain>
    </source>
</reference>
<evidence type="ECO:0000313" key="2">
    <source>
        <dbReference type="Proteomes" id="UP000298782"/>
    </source>
</evidence>
<protein>
    <submittedName>
        <fullName evidence="1">Uncharacterized protein</fullName>
    </submittedName>
</protein>
<sequence>MYILWMYDLYHKTFYKFINTLSFSIKVPEKDLLFSTIIFTTLPNFELFKIFPRIIKIKLFP</sequence>
<evidence type="ECO:0000313" key="1">
    <source>
        <dbReference type="EMBL" id="QCI26790.1"/>
    </source>
</evidence>
<dbReference type="RefSeq" id="WP_158353470.1">
    <property type="nucleotide sequence ID" value="NZ_CP034852.1"/>
</dbReference>
<proteinExistence type="predicted"/>
<reference evidence="1 2" key="2">
    <citation type="submission" date="2019-05" db="EMBL/GenBank/DDBJ databases">
        <title>Genome evolution of the obligate endosymbiont Buchnera aphidicola.</title>
        <authorList>
            <person name="Moran N.A."/>
        </authorList>
    </citation>
    <scope>NUCLEOTIDE SEQUENCE [LARGE SCALE GENOMIC DNA]</scope>
    <source>
        <strain evidence="1 2">Tca</strain>
    </source>
</reference>
<dbReference type="EMBL" id="CP034852">
    <property type="protein sequence ID" value="QCI26790.1"/>
    <property type="molecule type" value="Genomic_DNA"/>
</dbReference>